<dbReference type="Proteomes" id="UP001603857">
    <property type="component" value="Unassembled WGS sequence"/>
</dbReference>
<reference evidence="1 2" key="1">
    <citation type="submission" date="2024-08" db="EMBL/GenBank/DDBJ databases">
        <title>Insights into the chromosomal genome structure of Flemingia macrophylla.</title>
        <authorList>
            <person name="Ding Y."/>
            <person name="Zhao Y."/>
            <person name="Bi W."/>
            <person name="Wu M."/>
            <person name="Zhao G."/>
            <person name="Gong Y."/>
            <person name="Li W."/>
            <person name="Zhang P."/>
        </authorList>
    </citation>
    <scope>NUCLEOTIDE SEQUENCE [LARGE SCALE GENOMIC DNA]</scope>
    <source>
        <strain evidence="1">DYQJB</strain>
        <tissue evidence="1">Leaf</tissue>
    </source>
</reference>
<dbReference type="EMBL" id="JBGMDY010000001">
    <property type="protein sequence ID" value="KAL2347783.1"/>
    <property type="molecule type" value="Genomic_DNA"/>
</dbReference>
<name>A0ABD1NIV7_9FABA</name>
<comment type="caution">
    <text evidence="1">The sequence shown here is derived from an EMBL/GenBank/DDBJ whole genome shotgun (WGS) entry which is preliminary data.</text>
</comment>
<organism evidence="1 2">
    <name type="scientific">Flemingia macrophylla</name>
    <dbReference type="NCBI Taxonomy" id="520843"/>
    <lineage>
        <taxon>Eukaryota</taxon>
        <taxon>Viridiplantae</taxon>
        <taxon>Streptophyta</taxon>
        <taxon>Embryophyta</taxon>
        <taxon>Tracheophyta</taxon>
        <taxon>Spermatophyta</taxon>
        <taxon>Magnoliopsida</taxon>
        <taxon>eudicotyledons</taxon>
        <taxon>Gunneridae</taxon>
        <taxon>Pentapetalae</taxon>
        <taxon>rosids</taxon>
        <taxon>fabids</taxon>
        <taxon>Fabales</taxon>
        <taxon>Fabaceae</taxon>
        <taxon>Papilionoideae</taxon>
        <taxon>50 kb inversion clade</taxon>
        <taxon>NPAAA clade</taxon>
        <taxon>indigoferoid/millettioid clade</taxon>
        <taxon>Phaseoleae</taxon>
        <taxon>Flemingia</taxon>
    </lineage>
</organism>
<evidence type="ECO:0000313" key="2">
    <source>
        <dbReference type="Proteomes" id="UP001603857"/>
    </source>
</evidence>
<keyword evidence="2" id="KW-1185">Reference proteome</keyword>
<proteinExistence type="predicted"/>
<accession>A0ABD1NIV7</accession>
<sequence>MQPDAEGKYPYTALWIVLSKPSKWRTIQILHLWIPRHVSRLLLMSWMDEQDGDHSNNLTFME</sequence>
<protein>
    <submittedName>
        <fullName evidence="1">Uncharacterized protein</fullName>
    </submittedName>
</protein>
<evidence type="ECO:0000313" key="1">
    <source>
        <dbReference type="EMBL" id="KAL2347783.1"/>
    </source>
</evidence>
<dbReference type="AlphaFoldDB" id="A0ABD1NIV7"/>
<gene>
    <name evidence="1" type="ORF">Fmac_001783</name>
</gene>